<reference evidence="3" key="1">
    <citation type="submission" date="2017-01" db="EMBL/GenBank/DDBJ databases">
        <title>Comparative genomics of anhydrobiosis in the tardigrade Hypsibius dujardini.</title>
        <authorList>
            <person name="Yoshida Y."/>
            <person name="Koutsovoulos G."/>
            <person name="Laetsch D."/>
            <person name="Stevens L."/>
            <person name="Kumar S."/>
            <person name="Horikawa D."/>
            <person name="Ishino K."/>
            <person name="Komine S."/>
            <person name="Tomita M."/>
            <person name="Blaxter M."/>
            <person name="Arakawa K."/>
        </authorList>
    </citation>
    <scope>NUCLEOTIDE SEQUENCE [LARGE SCALE GENOMIC DNA]</scope>
    <source>
        <strain evidence="3">Z151</strain>
    </source>
</reference>
<protein>
    <submittedName>
        <fullName evidence="2">Uncharacterized protein</fullName>
    </submittedName>
</protein>
<dbReference type="InterPro" id="IPR023346">
    <property type="entry name" value="Lysozyme-like_dom_sf"/>
</dbReference>
<feature type="chain" id="PRO_5012076952" evidence="1">
    <location>
        <begin position="25"/>
        <end position="202"/>
    </location>
</feature>
<dbReference type="Gene3D" id="1.10.530.10">
    <property type="match status" value="1"/>
</dbReference>
<comment type="caution">
    <text evidence="2">The sequence shown here is derived from an EMBL/GenBank/DDBJ whole genome shotgun (WGS) entry which is preliminary data.</text>
</comment>
<dbReference type="AlphaFoldDB" id="A0A1W0WYC7"/>
<dbReference type="OrthoDB" id="5985073at2759"/>
<keyword evidence="3" id="KW-1185">Reference proteome</keyword>
<feature type="signal peptide" evidence="1">
    <location>
        <begin position="1"/>
        <end position="24"/>
    </location>
</feature>
<gene>
    <name evidence="2" type="ORF">BV898_05766</name>
</gene>
<keyword evidence="1" id="KW-0732">Signal</keyword>
<dbReference type="SUPFAM" id="SSF53955">
    <property type="entry name" value="Lysozyme-like"/>
    <property type="match status" value="1"/>
</dbReference>
<accession>A0A1W0WYC7</accession>
<evidence type="ECO:0000256" key="1">
    <source>
        <dbReference type="SAM" id="SignalP"/>
    </source>
</evidence>
<organism evidence="2 3">
    <name type="scientific">Hypsibius exemplaris</name>
    <name type="common">Freshwater tardigrade</name>
    <dbReference type="NCBI Taxonomy" id="2072580"/>
    <lineage>
        <taxon>Eukaryota</taxon>
        <taxon>Metazoa</taxon>
        <taxon>Ecdysozoa</taxon>
        <taxon>Tardigrada</taxon>
        <taxon>Eutardigrada</taxon>
        <taxon>Parachela</taxon>
        <taxon>Hypsibioidea</taxon>
        <taxon>Hypsibiidae</taxon>
        <taxon>Hypsibius</taxon>
    </lineage>
</organism>
<name>A0A1W0WYC7_HYPEX</name>
<evidence type="ECO:0000313" key="2">
    <source>
        <dbReference type="EMBL" id="OQV20210.1"/>
    </source>
</evidence>
<sequence length="202" mass="22537">MSRTFVVFLLLILILAILDKAAIQGDTDEETSHVCNGKRYFPATYICMLLTRTSAPLITCDDFKNAVICGVNTYPVPTLEQYNNGFSRAPVAGNIIVCLSVSSDGLTRKREPPLNFTYASPLNVPGKKYYGRGYINLAWTFNYLNASLALYGNDAVAWDMSFWFWKANVHGKPGVDKGQFGVTVGIINGQRHFVVMTLTWWC</sequence>
<dbReference type="EMBL" id="MTYJ01000032">
    <property type="protein sequence ID" value="OQV20210.1"/>
    <property type="molecule type" value="Genomic_DNA"/>
</dbReference>
<evidence type="ECO:0000313" key="3">
    <source>
        <dbReference type="Proteomes" id="UP000192578"/>
    </source>
</evidence>
<proteinExistence type="predicted"/>
<dbReference type="Proteomes" id="UP000192578">
    <property type="component" value="Unassembled WGS sequence"/>
</dbReference>